<organism evidence="2 3">
    <name type="scientific">Salibacterium salarium</name>
    <dbReference type="NCBI Taxonomy" id="284579"/>
    <lineage>
        <taxon>Bacteria</taxon>
        <taxon>Bacillati</taxon>
        <taxon>Bacillota</taxon>
        <taxon>Bacilli</taxon>
        <taxon>Bacillales</taxon>
        <taxon>Bacillaceae</taxon>
    </lineage>
</organism>
<feature type="transmembrane region" description="Helical" evidence="1">
    <location>
        <begin position="63"/>
        <end position="82"/>
    </location>
</feature>
<keyword evidence="1" id="KW-1133">Transmembrane helix</keyword>
<name>A0A428N4U8_9BACI</name>
<keyword evidence="1" id="KW-0812">Transmembrane</keyword>
<dbReference type="Proteomes" id="UP000275076">
    <property type="component" value="Unassembled WGS sequence"/>
</dbReference>
<protein>
    <submittedName>
        <fullName evidence="2">Uncharacterized protein</fullName>
    </submittedName>
</protein>
<evidence type="ECO:0000256" key="1">
    <source>
        <dbReference type="SAM" id="Phobius"/>
    </source>
</evidence>
<evidence type="ECO:0000313" key="2">
    <source>
        <dbReference type="EMBL" id="RSL33338.1"/>
    </source>
</evidence>
<feature type="transmembrane region" description="Helical" evidence="1">
    <location>
        <begin position="94"/>
        <end position="112"/>
    </location>
</feature>
<gene>
    <name evidence="2" type="ORF">D7Z54_10210</name>
</gene>
<dbReference type="OrthoDB" id="1681794at2"/>
<proteinExistence type="predicted"/>
<accession>A0A428N4U8</accession>
<keyword evidence="1" id="KW-0472">Membrane</keyword>
<evidence type="ECO:0000313" key="3">
    <source>
        <dbReference type="Proteomes" id="UP000275076"/>
    </source>
</evidence>
<sequence length="147" mass="16755">MRSTEKLLWSVALPGFGQLLNGKYIKGIAFILLEVLINVQAHLNKTIILSFHGKIEESIQHVNYGWLMFYPCLYFFAIWDAYKDDGGGQHPYSYLPFVFSAYFMTIGVIYSSELTLFQVIGGPIWLPFLFVVPGVLIGITIQKIARR</sequence>
<keyword evidence="3" id="KW-1185">Reference proteome</keyword>
<dbReference type="EMBL" id="RBVX01000008">
    <property type="protein sequence ID" value="RSL33338.1"/>
    <property type="molecule type" value="Genomic_DNA"/>
</dbReference>
<feature type="transmembrane region" description="Helical" evidence="1">
    <location>
        <begin position="124"/>
        <end position="141"/>
    </location>
</feature>
<dbReference type="AlphaFoldDB" id="A0A428N4U8"/>
<reference evidence="2 3" key="1">
    <citation type="submission" date="2018-10" db="EMBL/GenBank/DDBJ databases">
        <title>Draft genome sequence of Bacillus salarius IM0101, isolated from a hypersaline soil in Inner Mongolia, China.</title>
        <authorList>
            <person name="Yamprayoonswat W."/>
            <person name="Boonvisut S."/>
            <person name="Jumpathong W."/>
            <person name="Sittihan S."/>
            <person name="Ruangsuj P."/>
            <person name="Wanthongcharoen S."/>
            <person name="Thongpramul N."/>
            <person name="Pimmason S."/>
            <person name="Yu B."/>
            <person name="Yasawong M."/>
        </authorList>
    </citation>
    <scope>NUCLEOTIDE SEQUENCE [LARGE SCALE GENOMIC DNA]</scope>
    <source>
        <strain evidence="2 3">IM0101</strain>
    </source>
</reference>
<comment type="caution">
    <text evidence="2">The sequence shown here is derived from an EMBL/GenBank/DDBJ whole genome shotgun (WGS) entry which is preliminary data.</text>
</comment>